<dbReference type="EMBL" id="CP028136">
    <property type="protein sequence ID" value="AVR45870.1"/>
    <property type="molecule type" value="Genomic_DNA"/>
</dbReference>
<dbReference type="Pfam" id="PF14534">
    <property type="entry name" value="DUF4440"/>
    <property type="match status" value="1"/>
</dbReference>
<feature type="domain" description="DUF4440" evidence="3">
    <location>
        <begin position="29"/>
        <end position="134"/>
    </location>
</feature>
<dbReference type="Proteomes" id="UP000241507">
    <property type="component" value="Chromosome"/>
</dbReference>
<evidence type="ECO:0000313" key="4">
    <source>
        <dbReference type="EMBL" id="AVR45870.1"/>
    </source>
</evidence>
<dbReference type="InterPro" id="IPR032710">
    <property type="entry name" value="NTF2-like_dom_sf"/>
</dbReference>
<dbReference type="InterPro" id="IPR027843">
    <property type="entry name" value="DUF4440"/>
</dbReference>
<feature type="coiled-coil region" evidence="1">
    <location>
        <begin position="15"/>
        <end position="42"/>
    </location>
</feature>
<accession>A0A2R3Z6I5</accession>
<gene>
    <name evidence="4" type="ORF">C7S20_11745</name>
</gene>
<evidence type="ECO:0000313" key="5">
    <source>
        <dbReference type="Proteomes" id="UP000241507"/>
    </source>
</evidence>
<dbReference type="Gene3D" id="3.10.450.50">
    <property type="match status" value="1"/>
</dbReference>
<keyword evidence="1" id="KW-0175">Coiled coil</keyword>
<name>A0A2R3Z6I5_9FLAO</name>
<dbReference type="RefSeq" id="WP_107012645.1">
    <property type="nucleotide sequence ID" value="NZ_CP028136.1"/>
</dbReference>
<keyword evidence="5" id="KW-1185">Reference proteome</keyword>
<dbReference type="KEGG" id="grs:C7S20_11745"/>
<evidence type="ECO:0000256" key="2">
    <source>
        <dbReference type="SAM" id="SignalP"/>
    </source>
</evidence>
<dbReference type="AlphaFoldDB" id="A0A2R3Z6I5"/>
<sequence length="150" mass="16666">MRKCSFLIVLFIFAAISANAQSSDLQEEIEETSQKVGEALDNGDFGTFAMYFDDDVTMKMPGHETLKGVDAVVAAHKPMAEQKIKLVLDTDEVIDLNGYAYESGNYKIQTADGKVVDKGSFGTLWKKENGTWKIFRDMVSTTMPINAQDH</sequence>
<evidence type="ECO:0000259" key="3">
    <source>
        <dbReference type="Pfam" id="PF14534"/>
    </source>
</evidence>
<evidence type="ECO:0000256" key="1">
    <source>
        <dbReference type="SAM" id="Coils"/>
    </source>
</evidence>
<reference evidence="5" key="1">
    <citation type="submission" date="2018-03" db="EMBL/GenBank/DDBJ databases">
        <title>Gramella fulva sp. nov., isolated from a dry surface of tidal flat.</title>
        <authorList>
            <person name="Hwang S.H."/>
            <person name="Hwang W.M."/>
            <person name="Kang K."/>
            <person name="Ahn T.-Y."/>
        </authorList>
    </citation>
    <scope>NUCLEOTIDE SEQUENCE [LARGE SCALE GENOMIC DNA]</scope>
    <source>
        <strain evidence="5">SH35</strain>
    </source>
</reference>
<dbReference type="OrthoDB" id="9814425at2"/>
<organism evidence="4 5">
    <name type="scientific">Christiangramia fulva</name>
    <dbReference type="NCBI Taxonomy" id="2126553"/>
    <lineage>
        <taxon>Bacteria</taxon>
        <taxon>Pseudomonadati</taxon>
        <taxon>Bacteroidota</taxon>
        <taxon>Flavobacteriia</taxon>
        <taxon>Flavobacteriales</taxon>
        <taxon>Flavobacteriaceae</taxon>
        <taxon>Christiangramia</taxon>
    </lineage>
</organism>
<keyword evidence="2" id="KW-0732">Signal</keyword>
<protein>
    <recommendedName>
        <fullName evidence="3">DUF4440 domain-containing protein</fullName>
    </recommendedName>
</protein>
<dbReference type="SUPFAM" id="SSF54427">
    <property type="entry name" value="NTF2-like"/>
    <property type="match status" value="1"/>
</dbReference>
<feature type="chain" id="PRO_5015328114" description="DUF4440 domain-containing protein" evidence="2">
    <location>
        <begin position="21"/>
        <end position="150"/>
    </location>
</feature>
<feature type="signal peptide" evidence="2">
    <location>
        <begin position="1"/>
        <end position="20"/>
    </location>
</feature>
<proteinExistence type="predicted"/>